<gene>
    <name evidence="1" type="ORF">HID58_096115</name>
</gene>
<evidence type="ECO:0000313" key="2">
    <source>
        <dbReference type="Proteomes" id="UP000824890"/>
    </source>
</evidence>
<sequence>MLHRLCGAPVNSFDTARVDTHAPSIHRLRLDYLGYLIPFAPLAFVSQCQCRPSKCFRRWCVLSDL</sequence>
<dbReference type="EMBL" id="JAGKQM010002372">
    <property type="protein sequence ID" value="KAH0849763.1"/>
    <property type="molecule type" value="Genomic_DNA"/>
</dbReference>
<reference evidence="1 2" key="1">
    <citation type="submission" date="2021-05" db="EMBL/GenBank/DDBJ databases">
        <title>Genome Assembly of Synthetic Allotetraploid Brassica napus Reveals Homoeologous Exchanges between Subgenomes.</title>
        <authorList>
            <person name="Davis J.T."/>
        </authorList>
    </citation>
    <scope>NUCLEOTIDE SEQUENCE [LARGE SCALE GENOMIC DNA]</scope>
    <source>
        <strain evidence="2">cv. Da-Ae</strain>
        <tissue evidence="1">Seedling</tissue>
    </source>
</reference>
<organism evidence="1 2">
    <name type="scientific">Brassica napus</name>
    <name type="common">Rape</name>
    <dbReference type="NCBI Taxonomy" id="3708"/>
    <lineage>
        <taxon>Eukaryota</taxon>
        <taxon>Viridiplantae</taxon>
        <taxon>Streptophyta</taxon>
        <taxon>Embryophyta</taxon>
        <taxon>Tracheophyta</taxon>
        <taxon>Spermatophyta</taxon>
        <taxon>Magnoliopsida</taxon>
        <taxon>eudicotyledons</taxon>
        <taxon>Gunneridae</taxon>
        <taxon>Pentapetalae</taxon>
        <taxon>rosids</taxon>
        <taxon>malvids</taxon>
        <taxon>Brassicales</taxon>
        <taxon>Brassicaceae</taxon>
        <taxon>Brassiceae</taxon>
        <taxon>Brassica</taxon>
    </lineage>
</organism>
<dbReference type="Proteomes" id="UP000824890">
    <property type="component" value="Unassembled WGS sequence"/>
</dbReference>
<accession>A0ABQ7X3S5</accession>
<evidence type="ECO:0000313" key="1">
    <source>
        <dbReference type="EMBL" id="KAH0849763.1"/>
    </source>
</evidence>
<proteinExistence type="predicted"/>
<protein>
    <submittedName>
        <fullName evidence="1">Uncharacterized protein</fullName>
    </submittedName>
</protein>
<name>A0ABQ7X3S5_BRANA</name>
<keyword evidence="2" id="KW-1185">Reference proteome</keyword>
<comment type="caution">
    <text evidence="1">The sequence shown here is derived from an EMBL/GenBank/DDBJ whole genome shotgun (WGS) entry which is preliminary data.</text>
</comment>